<dbReference type="Gene3D" id="3.40.30.10">
    <property type="entry name" value="Glutaredoxin"/>
    <property type="match status" value="1"/>
</dbReference>
<evidence type="ECO:0000313" key="2">
    <source>
        <dbReference type="Proteomes" id="UP000244880"/>
    </source>
</evidence>
<proteinExistence type="predicted"/>
<dbReference type="Proteomes" id="UP000244880">
    <property type="component" value="Unassembled WGS sequence"/>
</dbReference>
<dbReference type="SUPFAM" id="SSF47616">
    <property type="entry name" value="GST C-terminal domain-like"/>
    <property type="match status" value="1"/>
</dbReference>
<protein>
    <recommendedName>
        <fullName evidence="3">GST C-terminal domain-containing protein</fullName>
    </recommendedName>
</protein>
<dbReference type="AlphaFoldDB" id="A0A2R8BGJ1"/>
<dbReference type="InterPro" id="IPR036282">
    <property type="entry name" value="Glutathione-S-Trfase_C_sf"/>
</dbReference>
<dbReference type="EMBL" id="OMOR01000001">
    <property type="protein sequence ID" value="SPH22202.1"/>
    <property type="molecule type" value="Genomic_DNA"/>
</dbReference>
<reference evidence="1 2" key="1">
    <citation type="submission" date="2018-03" db="EMBL/GenBank/DDBJ databases">
        <authorList>
            <person name="Keele B.F."/>
        </authorList>
    </citation>
    <scope>NUCLEOTIDE SEQUENCE [LARGE SCALE GENOMIC DNA]</scope>
    <source>
        <strain evidence="1 2">CECT 8599</strain>
    </source>
</reference>
<gene>
    <name evidence="1" type="ORF">ASD8599_02948</name>
</gene>
<dbReference type="Pfam" id="PF13410">
    <property type="entry name" value="GST_C_2"/>
    <property type="match status" value="1"/>
</dbReference>
<dbReference type="OrthoDB" id="9782992at2"/>
<evidence type="ECO:0000313" key="1">
    <source>
        <dbReference type="EMBL" id="SPH22202.1"/>
    </source>
</evidence>
<sequence length="258" mass="29103">MSKPLLITLLPSSGVDTSRWVLAHYDYAYTERPHAPIFHVLALKSWGLTKDQYPGLVVDGKVAAYGSKGITLHLDPQMPEEKRLMPDDEAGQAKVLEMANYAGNIVGGAVVNWSYWNLLKYKSVVWSSVTTSVPWYEKLTLRVAFPLIRWAMYKGLELDQAVADEALKTIYEGFDKIDALLADGRTYMYGDRLTYADLITAACLGPMILAQGYHGMLPNHALCPVFMQKVYAELRQRPTGLYIQRMYDLHRPAQLLQV</sequence>
<keyword evidence="2" id="KW-1185">Reference proteome</keyword>
<dbReference type="Gene3D" id="1.20.1050.10">
    <property type="match status" value="1"/>
</dbReference>
<dbReference type="RefSeq" id="WP_108829179.1">
    <property type="nucleotide sequence ID" value="NZ_OMOR01000001.1"/>
</dbReference>
<name>A0A2R8BGJ1_9RHOB</name>
<organism evidence="1 2">
    <name type="scientific">Ascidiaceihabitans donghaensis</name>
    <dbReference type="NCBI Taxonomy" id="1510460"/>
    <lineage>
        <taxon>Bacteria</taxon>
        <taxon>Pseudomonadati</taxon>
        <taxon>Pseudomonadota</taxon>
        <taxon>Alphaproteobacteria</taxon>
        <taxon>Rhodobacterales</taxon>
        <taxon>Paracoccaceae</taxon>
        <taxon>Ascidiaceihabitans</taxon>
    </lineage>
</organism>
<evidence type="ECO:0008006" key="3">
    <source>
        <dbReference type="Google" id="ProtNLM"/>
    </source>
</evidence>
<accession>A0A2R8BGJ1</accession>